<comment type="similarity">
    <text evidence="1">Belongs to the LysR transcriptional regulatory family.</text>
</comment>
<dbReference type="Gene3D" id="1.10.10.10">
    <property type="entry name" value="Winged helix-like DNA-binding domain superfamily/Winged helix DNA-binding domain"/>
    <property type="match status" value="1"/>
</dbReference>
<organism evidence="6 7">
    <name type="scientific">Photobacterium leiognathi subsp. mandapamensis</name>
    <name type="common">Photobacterium mandapamensis</name>
    <dbReference type="NCBI Taxonomy" id="48408"/>
    <lineage>
        <taxon>Bacteria</taxon>
        <taxon>Pseudomonadati</taxon>
        <taxon>Pseudomonadota</taxon>
        <taxon>Gammaproteobacteria</taxon>
        <taxon>Vibrionales</taxon>
        <taxon>Vibrionaceae</taxon>
        <taxon>Photobacterium</taxon>
    </lineage>
</organism>
<dbReference type="InterPro" id="IPR036390">
    <property type="entry name" value="WH_DNA-bd_sf"/>
</dbReference>
<evidence type="ECO:0000313" key="6">
    <source>
        <dbReference type="EMBL" id="PSV09639.1"/>
    </source>
</evidence>
<evidence type="ECO:0000256" key="2">
    <source>
        <dbReference type="ARBA" id="ARBA00023015"/>
    </source>
</evidence>
<dbReference type="PROSITE" id="PS50931">
    <property type="entry name" value="HTH_LYSR"/>
    <property type="match status" value="1"/>
</dbReference>
<dbReference type="PANTHER" id="PTHR30126:SF94">
    <property type="entry name" value="LYSR FAMILY TRANSCRIPTIONAL REGULATOR"/>
    <property type="match status" value="1"/>
</dbReference>
<dbReference type="InterPro" id="IPR005119">
    <property type="entry name" value="LysR_subst-bd"/>
</dbReference>
<gene>
    <name evidence="6" type="ORF">C0W93_14635</name>
</gene>
<dbReference type="GO" id="GO:0000976">
    <property type="term" value="F:transcription cis-regulatory region binding"/>
    <property type="evidence" value="ECO:0007669"/>
    <property type="project" value="TreeGrafter"/>
</dbReference>
<reference evidence="6 7" key="1">
    <citation type="submission" date="2018-03" db="EMBL/GenBank/DDBJ databases">
        <title>Whole genome sequencing of Histamine producing bacteria.</title>
        <authorList>
            <person name="Butler K."/>
        </authorList>
    </citation>
    <scope>NUCLEOTIDE SEQUENCE [LARGE SCALE GENOMIC DNA]</scope>
    <source>
        <strain evidence="6 7">Res.4.1</strain>
    </source>
</reference>
<dbReference type="Pfam" id="PF00126">
    <property type="entry name" value="HTH_1"/>
    <property type="match status" value="1"/>
</dbReference>
<dbReference type="SUPFAM" id="SSF46785">
    <property type="entry name" value="Winged helix' DNA-binding domain"/>
    <property type="match status" value="1"/>
</dbReference>
<dbReference type="RefSeq" id="WP_107174467.1">
    <property type="nucleotide sequence ID" value="NZ_CP131574.1"/>
</dbReference>
<proteinExistence type="inferred from homology"/>
<dbReference type="GO" id="GO:0003700">
    <property type="term" value="F:DNA-binding transcription factor activity"/>
    <property type="evidence" value="ECO:0007669"/>
    <property type="project" value="InterPro"/>
</dbReference>
<keyword evidence="3" id="KW-0238">DNA-binding</keyword>
<dbReference type="SUPFAM" id="SSF53850">
    <property type="entry name" value="Periplasmic binding protein-like II"/>
    <property type="match status" value="1"/>
</dbReference>
<dbReference type="Proteomes" id="UP000240530">
    <property type="component" value="Unassembled WGS sequence"/>
</dbReference>
<dbReference type="Pfam" id="PF03466">
    <property type="entry name" value="LysR_substrate"/>
    <property type="match status" value="1"/>
</dbReference>
<keyword evidence="4" id="KW-0804">Transcription</keyword>
<accession>A0A2T3KT16</accession>
<keyword evidence="2" id="KW-0805">Transcription regulation</keyword>
<dbReference type="InterPro" id="IPR036388">
    <property type="entry name" value="WH-like_DNA-bd_sf"/>
</dbReference>
<dbReference type="Gene3D" id="3.40.190.10">
    <property type="entry name" value="Periplasmic binding protein-like II"/>
    <property type="match status" value="2"/>
</dbReference>
<dbReference type="PANTHER" id="PTHR30126">
    <property type="entry name" value="HTH-TYPE TRANSCRIPTIONAL REGULATOR"/>
    <property type="match status" value="1"/>
</dbReference>
<dbReference type="InterPro" id="IPR000847">
    <property type="entry name" value="LysR_HTH_N"/>
</dbReference>
<evidence type="ECO:0000256" key="1">
    <source>
        <dbReference type="ARBA" id="ARBA00009437"/>
    </source>
</evidence>
<sequence length="285" mass="31835">MDTRFLETLITVVEQGSIAAAAREQLLTPAAVSQRIQSLEREFKCKLFSRAGNTVQPTNSCLMLLPKAKALVKDTRSLIETTTDSHLKGTLNVGVNSTSLTAYIPSTLQYLRTAAPDAKFSITPGNSIDLYQQVIDGDIDAAIMMMPFGDIPKSLQYWILREEPLAVICHKSVHGTAKKILSQNPYIRYDPRCWGGKIAESYVQAEAITSEPIFDLDSLEIITQLVADNVGVSVIPYWFALDKFKNDINIITIPHKKYQRRIVAISAYHPQQPHLLNLFIDSLRT</sequence>
<name>A0A2T3KT16_PHOLD</name>
<protein>
    <submittedName>
        <fullName evidence="6">LysR family transcriptional regulator</fullName>
    </submittedName>
</protein>
<dbReference type="EMBL" id="PYNS01000017">
    <property type="protein sequence ID" value="PSV09639.1"/>
    <property type="molecule type" value="Genomic_DNA"/>
</dbReference>
<evidence type="ECO:0000256" key="3">
    <source>
        <dbReference type="ARBA" id="ARBA00023125"/>
    </source>
</evidence>
<evidence type="ECO:0000313" key="7">
    <source>
        <dbReference type="Proteomes" id="UP000240530"/>
    </source>
</evidence>
<comment type="caution">
    <text evidence="6">The sequence shown here is derived from an EMBL/GenBank/DDBJ whole genome shotgun (WGS) entry which is preliminary data.</text>
</comment>
<feature type="domain" description="HTH lysR-type" evidence="5">
    <location>
        <begin position="1"/>
        <end position="58"/>
    </location>
</feature>
<evidence type="ECO:0000256" key="4">
    <source>
        <dbReference type="ARBA" id="ARBA00023163"/>
    </source>
</evidence>
<dbReference type="AlphaFoldDB" id="A0A2T3KT16"/>
<evidence type="ECO:0000259" key="5">
    <source>
        <dbReference type="PROSITE" id="PS50931"/>
    </source>
</evidence>